<evidence type="ECO:0000313" key="1">
    <source>
        <dbReference type="EMBL" id="TPX53226.1"/>
    </source>
</evidence>
<accession>A0A507DNX4</accession>
<protein>
    <submittedName>
        <fullName evidence="1">Uncharacterized protein</fullName>
    </submittedName>
</protein>
<proteinExistence type="predicted"/>
<dbReference type="VEuPathDB" id="FungiDB:SeMB42_g00924"/>
<name>A0A507DNX4_9FUNG</name>
<organism evidence="1 2">
    <name type="scientific">Synchytrium endobioticum</name>
    <dbReference type="NCBI Taxonomy" id="286115"/>
    <lineage>
        <taxon>Eukaryota</taxon>
        <taxon>Fungi</taxon>
        <taxon>Fungi incertae sedis</taxon>
        <taxon>Chytridiomycota</taxon>
        <taxon>Chytridiomycota incertae sedis</taxon>
        <taxon>Chytridiomycetes</taxon>
        <taxon>Synchytriales</taxon>
        <taxon>Synchytriaceae</taxon>
        <taxon>Synchytrium</taxon>
    </lineage>
</organism>
<comment type="caution">
    <text evidence="1">The sequence shown here is derived from an EMBL/GenBank/DDBJ whole genome shotgun (WGS) entry which is preliminary data.</text>
</comment>
<dbReference type="Proteomes" id="UP000317494">
    <property type="component" value="Unassembled WGS sequence"/>
</dbReference>
<keyword evidence="2" id="KW-1185">Reference proteome</keyword>
<sequence>MSDGTSLVPHADIQIATIDGILGTSSTRRISTWSSSSHELVPFSPSRISDNRSSGCHRRGIAKVLRAPLLRKLAS</sequence>
<gene>
    <name evidence="1" type="ORF">SeMB42_g00924</name>
</gene>
<dbReference type="AlphaFoldDB" id="A0A507DNX4"/>
<reference evidence="1 2" key="1">
    <citation type="journal article" date="2019" name="Sci. Rep.">
        <title>Comparative genomics of chytrid fungi reveal insights into the obligate biotrophic and pathogenic lifestyle of Synchytrium endobioticum.</title>
        <authorList>
            <person name="van de Vossenberg B.T.L.H."/>
            <person name="Warris S."/>
            <person name="Nguyen H.D.T."/>
            <person name="van Gent-Pelzer M.P.E."/>
            <person name="Joly D.L."/>
            <person name="van de Geest H.C."/>
            <person name="Bonants P.J.M."/>
            <person name="Smith D.S."/>
            <person name="Levesque C.A."/>
            <person name="van der Lee T.A.J."/>
        </authorList>
    </citation>
    <scope>NUCLEOTIDE SEQUENCE [LARGE SCALE GENOMIC DNA]</scope>
    <source>
        <strain evidence="1 2">MB42</strain>
    </source>
</reference>
<dbReference type="EMBL" id="QEAN01000020">
    <property type="protein sequence ID" value="TPX53226.1"/>
    <property type="molecule type" value="Genomic_DNA"/>
</dbReference>
<evidence type="ECO:0000313" key="2">
    <source>
        <dbReference type="Proteomes" id="UP000317494"/>
    </source>
</evidence>